<proteinExistence type="predicted"/>
<organism evidence="2">
    <name type="scientific">Chaetoceros debilis</name>
    <dbReference type="NCBI Taxonomy" id="122233"/>
    <lineage>
        <taxon>Eukaryota</taxon>
        <taxon>Sar</taxon>
        <taxon>Stramenopiles</taxon>
        <taxon>Ochrophyta</taxon>
        <taxon>Bacillariophyta</taxon>
        <taxon>Coscinodiscophyceae</taxon>
        <taxon>Chaetocerotophycidae</taxon>
        <taxon>Chaetocerotales</taxon>
        <taxon>Chaetocerotaceae</taxon>
        <taxon>Chaetoceros</taxon>
    </lineage>
</organism>
<feature type="compositionally biased region" description="Basic and acidic residues" evidence="1">
    <location>
        <begin position="64"/>
        <end position="76"/>
    </location>
</feature>
<protein>
    <submittedName>
        <fullName evidence="2">Uncharacterized protein</fullName>
    </submittedName>
</protein>
<sequence>MRTGDLVPAVNTSSTFTTMDTMQSSHTGSAEDIMMEARILKAKMKNRRSILNQVQDGVIRRKSSKEEKEENWEKFVEASSVEGESRQDEDGNSKRPPDLPKAKTVEKMTTVTSPIPSSSIHNLKNHMNDLTLSARSISRKRERKEAAEQRLKGLFAAASLVPMRSDEASYHFPSTGNGGIAISSSASITSASIASASIASASITTVETRKSAESLIEVAIPGTASSADVGDAGSRSLPCGSTKTESLSESSSDVRRQLFDNDENQENIPEKKTLKEKGIVENNDISVENNGMSVENNKNILRPIPIRFNASNSSNMNKQNKTEDVSVPVKVDPIVLTKNERDVADEEASNKNVDVMKSISEQMNIQVYDNFYVFTV</sequence>
<name>A0A7S3PUH0_9STRA</name>
<dbReference type="AlphaFoldDB" id="A0A7S3PUH0"/>
<dbReference type="EMBL" id="HBIO01001100">
    <property type="protein sequence ID" value="CAE0455948.1"/>
    <property type="molecule type" value="Transcribed_RNA"/>
</dbReference>
<feature type="region of interest" description="Disordered" evidence="1">
    <location>
        <begin position="59"/>
        <end position="107"/>
    </location>
</feature>
<feature type="compositionally biased region" description="Low complexity" evidence="1">
    <location>
        <begin position="241"/>
        <end position="251"/>
    </location>
</feature>
<reference evidence="2" key="1">
    <citation type="submission" date="2021-01" db="EMBL/GenBank/DDBJ databases">
        <authorList>
            <person name="Corre E."/>
            <person name="Pelletier E."/>
            <person name="Niang G."/>
            <person name="Scheremetjew M."/>
            <person name="Finn R."/>
            <person name="Kale V."/>
            <person name="Holt S."/>
            <person name="Cochrane G."/>
            <person name="Meng A."/>
            <person name="Brown T."/>
            <person name="Cohen L."/>
        </authorList>
    </citation>
    <scope>NUCLEOTIDE SEQUENCE</scope>
    <source>
        <strain evidence="2">MM31A-1</strain>
    </source>
</reference>
<evidence type="ECO:0000256" key="1">
    <source>
        <dbReference type="SAM" id="MobiDB-lite"/>
    </source>
</evidence>
<evidence type="ECO:0000313" key="2">
    <source>
        <dbReference type="EMBL" id="CAE0455948.1"/>
    </source>
</evidence>
<feature type="compositionally biased region" description="Basic and acidic residues" evidence="1">
    <location>
        <begin position="83"/>
        <end position="106"/>
    </location>
</feature>
<feature type="region of interest" description="Disordered" evidence="1">
    <location>
        <begin position="226"/>
        <end position="267"/>
    </location>
</feature>
<accession>A0A7S3PUH0</accession>
<gene>
    <name evidence="2" type="ORF">CDEB00056_LOCUS789</name>
</gene>